<dbReference type="SUPFAM" id="SSF56784">
    <property type="entry name" value="HAD-like"/>
    <property type="match status" value="1"/>
</dbReference>
<dbReference type="PANTHER" id="PTHR20889:SF12">
    <property type="entry name" value="LP01149P"/>
    <property type="match status" value="1"/>
</dbReference>
<evidence type="ECO:0000313" key="2">
    <source>
        <dbReference type="Proteomes" id="UP001141806"/>
    </source>
</evidence>
<dbReference type="PANTHER" id="PTHR20889">
    <property type="entry name" value="PHOSPHATASE, ORPHAN 1, 2"/>
    <property type="match status" value="1"/>
</dbReference>
<dbReference type="OrthoDB" id="10267182at2759"/>
<gene>
    <name evidence="1" type="ORF">NE237_020855</name>
</gene>
<proteinExistence type="predicted"/>
<keyword evidence="2" id="KW-1185">Reference proteome</keyword>
<accession>A0A9Q0H819</accession>
<organism evidence="1 2">
    <name type="scientific">Protea cynaroides</name>
    <dbReference type="NCBI Taxonomy" id="273540"/>
    <lineage>
        <taxon>Eukaryota</taxon>
        <taxon>Viridiplantae</taxon>
        <taxon>Streptophyta</taxon>
        <taxon>Embryophyta</taxon>
        <taxon>Tracheophyta</taxon>
        <taxon>Spermatophyta</taxon>
        <taxon>Magnoliopsida</taxon>
        <taxon>Proteales</taxon>
        <taxon>Proteaceae</taxon>
        <taxon>Protea</taxon>
    </lineage>
</organism>
<evidence type="ECO:0000313" key="1">
    <source>
        <dbReference type="EMBL" id="KAJ4960945.1"/>
    </source>
</evidence>
<protein>
    <submittedName>
        <fullName evidence="1">Uncharacterized protein</fullName>
    </submittedName>
</protein>
<dbReference type="Gene3D" id="3.40.50.1000">
    <property type="entry name" value="HAD superfamily/HAD-like"/>
    <property type="match status" value="1"/>
</dbReference>
<dbReference type="Proteomes" id="UP001141806">
    <property type="component" value="Unassembled WGS sequence"/>
</dbReference>
<dbReference type="AlphaFoldDB" id="A0A9Q0H819"/>
<dbReference type="EMBL" id="JAMYWD010000009">
    <property type="protein sequence ID" value="KAJ4960945.1"/>
    <property type="molecule type" value="Genomic_DNA"/>
</dbReference>
<reference evidence="1" key="1">
    <citation type="journal article" date="2023" name="Plant J.">
        <title>The genome of the king protea, Protea cynaroides.</title>
        <authorList>
            <person name="Chang J."/>
            <person name="Duong T.A."/>
            <person name="Schoeman C."/>
            <person name="Ma X."/>
            <person name="Roodt D."/>
            <person name="Barker N."/>
            <person name="Li Z."/>
            <person name="Van de Peer Y."/>
            <person name="Mizrachi E."/>
        </authorList>
    </citation>
    <scope>NUCLEOTIDE SEQUENCE</scope>
    <source>
        <tissue evidence="1">Young leaves</tissue>
    </source>
</reference>
<name>A0A9Q0H819_9MAGN</name>
<dbReference type="InterPro" id="IPR016965">
    <property type="entry name" value="Pase_PHOSPHO-typ"/>
</dbReference>
<comment type="caution">
    <text evidence="1">The sequence shown here is derived from an EMBL/GenBank/DDBJ whole genome shotgun (WGS) entry which is preliminary data.</text>
</comment>
<dbReference type="InterPro" id="IPR023214">
    <property type="entry name" value="HAD_sf"/>
</dbReference>
<sequence>MAGIVVIFDFDNTILDCDGDNWVVDELGFNQLYNQLFPTMPWNSLMHGFFQLSQCLLRSCFFLFFILYTQGRINGVLMELDRMMQELHSPGITIKQIEDSSELRIVSDANPFFIKTIQKHHGLIDYFSEIITNPGFINEEGRLLIQASQFTEGEKRFIYLGDGKGDCCPSLKFGEGERQSDAKEAFFTLGGTLDLINMITIEEGSNNNSAQLISGDFKLQTIPISTHESLS</sequence>
<dbReference type="GO" id="GO:0016791">
    <property type="term" value="F:phosphatase activity"/>
    <property type="evidence" value="ECO:0007669"/>
    <property type="project" value="InterPro"/>
</dbReference>
<dbReference type="InterPro" id="IPR036412">
    <property type="entry name" value="HAD-like_sf"/>
</dbReference>
<dbReference type="Pfam" id="PF06888">
    <property type="entry name" value="Put_Phosphatase"/>
    <property type="match status" value="2"/>
</dbReference>